<feature type="transmembrane region" description="Helical" evidence="2">
    <location>
        <begin position="56"/>
        <end position="76"/>
    </location>
</feature>
<keyword evidence="2" id="KW-0472">Membrane</keyword>
<feature type="transmembrane region" description="Helical" evidence="2">
    <location>
        <begin position="83"/>
        <end position="110"/>
    </location>
</feature>
<feature type="transmembrane region" description="Helical" evidence="2">
    <location>
        <begin position="173"/>
        <end position="195"/>
    </location>
</feature>
<feature type="transmembrane region" description="Helical" evidence="2">
    <location>
        <begin position="215"/>
        <end position="236"/>
    </location>
</feature>
<name>A0ABR3EZW8_9AGAR</name>
<proteinExistence type="predicted"/>
<feature type="region of interest" description="Disordered" evidence="1">
    <location>
        <begin position="299"/>
        <end position="323"/>
    </location>
</feature>
<keyword evidence="3" id="KW-0732">Signal</keyword>
<sequence length="323" mass="35596">MLVMYIFHLTLWILDLVNLVTETRIALIDNPELDMKTKYDLAKQAVIRRAAVIDALYSYMTILGDIVIIWRVYAFWALGNWRLALVAPVVLLLGSTITSFLLTFCVARLGGEVLLGSFRSPAFCRGIQTASYVTPAATTLISTILIGVKAWIDSNEGVIRRVGASKKTSVEKLIIMVLLESGIAYFLFFTAQSILSLQSVNNSIEPHGNLSFATTVFTFQTSAFVGMYPTAIIWLVHANRSYSENTNHPTAGTAPHNTRRMSISSSFSKPINSGAPSQEDTLMTRIDIRKEVAIEMDDMTETPSLGGRVSPSEGDAKPNSKYL</sequence>
<dbReference type="EMBL" id="JBAHYK010001329">
    <property type="protein sequence ID" value="KAL0568481.1"/>
    <property type="molecule type" value="Genomic_DNA"/>
</dbReference>
<protein>
    <submittedName>
        <fullName evidence="4">Uncharacterized protein</fullName>
    </submittedName>
</protein>
<keyword evidence="2" id="KW-0812">Transmembrane</keyword>
<keyword evidence="5" id="KW-1185">Reference proteome</keyword>
<gene>
    <name evidence="4" type="ORF">V5O48_013500</name>
</gene>
<comment type="caution">
    <text evidence="4">The sequence shown here is derived from an EMBL/GenBank/DDBJ whole genome shotgun (WGS) entry which is preliminary data.</text>
</comment>
<feature type="chain" id="PRO_5046499781" evidence="3">
    <location>
        <begin position="23"/>
        <end position="323"/>
    </location>
</feature>
<evidence type="ECO:0000256" key="3">
    <source>
        <dbReference type="SAM" id="SignalP"/>
    </source>
</evidence>
<feature type="compositionally biased region" description="Low complexity" evidence="1">
    <location>
        <begin position="262"/>
        <end position="273"/>
    </location>
</feature>
<dbReference type="Proteomes" id="UP001465976">
    <property type="component" value="Unassembled WGS sequence"/>
</dbReference>
<feature type="region of interest" description="Disordered" evidence="1">
    <location>
        <begin position="246"/>
        <end position="278"/>
    </location>
</feature>
<reference evidence="4 5" key="1">
    <citation type="submission" date="2024-02" db="EMBL/GenBank/DDBJ databases">
        <title>A draft genome for the cacao thread blight pathogen Marasmius crinis-equi.</title>
        <authorList>
            <person name="Cohen S.P."/>
            <person name="Baruah I.K."/>
            <person name="Amoako-Attah I."/>
            <person name="Bukari Y."/>
            <person name="Meinhardt L.W."/>
            <person name="Bailey B.A."/>
        </authorList>
    </citation>
    <scope>NUCLEOTIDE SEQUENCE [LARGE SCALE GENOMIC DNA]</scope>
    <source>
        <strain evidence="4 5">GH-76</strain>
    </source>
</reference>
<accession>A0ABR3EZW8</accession>
<feature type="signal peptide" evidence="3">
    <location>
        <begin position="1"/>
        <end position="22"/>
    </location>
</feature>
<evidence type="ECO:0000256" key="1">
    <source>
        <dbReference type="SAM" id="MobiDB-lite"/>
    </source>
</evidence>
<keyword evidence="2" id="KW-1133">Transmembrane helix</keyword>
<evidence type="ECO:0000313" key="4">
    <source>
        <dbReference type="EMBL" id="KAL0568481.1"/>
    </source>
</evidence>
<evidence type="ECO:0000256" key="2">
    <source>
        <dbReference type="SAM" id="Phobius"/>
    </source>
</evidence>
<organism evidence="4 5">
    <name type="scientific">Marasmius crinis-equi</name>
    <dbReference type="NCBI Taxonomy" id="585013"/>
    <lineage>
        <taxon>Eukaryota</taxon>
        <taxon>Fungi</taxon>
        <taxon>Dikarya</taxon>
        <taxon>Basidiomycota</taxon>
        <taxon>Agaricomycotina</taxon>
        <taxon>Agaricomycetes</taxon>
        <taxon>Agaricomycetidae</taxon>
        <taxon>Agaricales</taxon>
        <taxon>Marasmiineae</taxon>
        <taxon>Marasmiaceae</taxon>
        <taxon>Marasmius</taxon>
    </lineage>
</organism>
<feature type="transmembrane region" description="Helical" evidence="2">
    <location>
        <begin position="130"/>
        <end position="152"/>
    </location>
</feature>
<evidence type="ECO:0000313" key="5">
    <source>
        <dbReference type="Proteomes" id="UP001465976"/>
    </source>
</evidence>
<feature type="compositionally biased region" description="Basic and acidic residues" evidence="1">
    <location>
        <begin position="314"/>
        <end position="323"/>
    </location>
</feature>